<reference evidence="3" key="1">
    <citation type="submission" date="2017-08" db="EMBL/GenBank/DDBJ databases">
        <authorList>
            <person name="Polle J.E."/>
            <person name="Barry K."/>
            <person name="Cushman J."/>
            <person name="Schmutz J."/>
            <person name="Tran D."/>
            <person name="Hathwaick L.T."/>
            <person name="Yim W.C."/>
            <person name="Jenkins J."/>
            <person name="Mckie-Krisberg Z.M."/>
            <person name="Prochnik S."/>
            <person name="Lindquist E."/>
            <person name="Dockter R.B."/>
            <person name="Adam C."/>
            <person name="Molina H."/>
            <person name="Bunkerborg J."/>
            <person name="Jin E."/>
            <person name="Buchheim M."/>
            <person name="Magnuson J."/>
        </authorList>
    </citation>
    <scope>NUCLEOTIDE SEQUENCE</scope>
    <source>
        <strain evidence="3">CCAP 19/18</strain>
    </source>
</reference>
<dbReference type="Proteomes" id="UP000815325">
    <property type="component" value="Unassembled WGS sequence"/>
</dbReference>
<comment type="caution">
    <text evidence="3">The sequence shown here is derived from an EMBL/GenBank/DDBJ whole genome shotgun (WGS) entry which is preliminary data.</text>
</comment>
<keyword evidence="4" id="KW-1185">Reference proteome</keyword>
<dbReference type="SUPFAM" id="SSF56112">
    <property type="entry name" value="Protein kinase-like (PK-like)"/>
    <property type="match status" value="1"/>
</dbReference>
<evidence type="ECO:0000313" key="4">
    <source>
        <dbReference type="Proteomes" id="UP000815325"/>
    </source>
</evidence>
<dbReference type="InterPro" id="IPR011009">
    <property type="entry name" value="Kinase-like_dom_sf"/>
</dbReference>
<dbReference type="PROSITE" id="PS50011">
    <property type="entry name" value="PROTEIN_KINASE_DOM"/>
    <property type="match status" value="1"/>
</dbReference>
<name>A0ABQ7FSU2_DUNSA</name>
<dbReference type="InterPro" id="IPR001245">
    <property type="entry name" value="Ser-Thr/Tyr_kinase_cat_dom"/>
</dbReference>
<feature type="domain" description="Protein kinase" evidence="2">
    <location>
        <begin position="42"/>
        <end position="156"/>
    </location>
</feature>
<accession>A0ABQ7FSU2</accession>
<dbReference type="Gene3D" id="3.30.200.20">
    <property type="entry name" value="Phosphorylase Kinase, domain 1"/>
    <property type="match status" value="1"/>
</dbReference>
<dbReference type="PANTHER" id="PTHR33589:SF3">
    <property type="entry name" value="ZYMOGEN GRANULE MEMBRANE PROTEIN 16-LIKE"/>
    <property type="match status" value="1"/>
</dbReference>
<evidence type="ECO:0000256" key="1">
    <source>
        <dbReference type="ARBA" id="ARBA00022734"/>
    </source>
</evidence>
<dbReference type="PANTHER" id="PTHR33589">
    <property type="entry name" value="OS11G0524900 PROTEIN"/>
    <property type="match status" value="1"/>
</dbReference>
<evidence type="ECO:0000259" key="2">
    <source>
        <dbReference type="PROSITE" id="PS50011"/>
    </source>
</evidence>
<dbReference type="Pfam" id="PF07714">
    <property type="entry name" value="PK_Tyr_Ser-Thr"/>
    <property type="match status" value="1"/>
</dbReference>
<evidence type="ECO:0000313" key="3">
    <source>
        <dbReference type="EMBL" id="KAF5825549.1"/>
    </source>
</evidence>
<organism evidence="3 4">
    <name type="scientific">Dunaliella salina</name>
    <name type="common">Green alga</name>
    <name type="synonym">Protococcus salinus</name>
    <dbReference type="NCBI Taxonomy" id="3046"/>
    <lineage>
        <taxon>Eukaryota</taxon>
        <taxon>Viridiplantae</taxon>
        <taxon>Chlorophyta</taxon>
        <taxon>core chlorophytes</taxon>
        <taxon>Chlorophyceae</taxon>
        <taxon>CS clade</taxon>
        <taxon>Chlamydomonadales</taxon>
        <taxon>Dunaliellaceae</taxon>
        <taxon>Dunaliella</taxon>
    </lineage>
</organism>
<gene>
    <name evidence="3" type="ORF">DUNSADRAFT_8763</name>
</gene>
<sequence length="156" mass="17171">MPCSLHSMPHSKTWLYAQCSALAIVAILQAEDILKVGADKSLVLDCVLGKGACGTVYKGTWKGLDVAVKTVLFTEHTEGSNLPQKARAILEAAVSASMSHPNIVPTYHYDIKPIRAHHEGIEIDAMAGLDDWKLFLVQEYCHCTLSYGISYNLFHR</sequence>
<keyword evidence="1" id="KW-0430">Lectin</keyword>
<dbReference type="InterPro" id="IPR052321">
    <property type="entry name" value="PolyBind_ProtTraffic"/>
</dbReference>
<dbReference type="InterPro" id="IPR000719">
    <property type="entry name" value="Prot_kinase_dom"/>
</dbReference>
<proteinExistence type="predicted"/>
<protein>
    <recommendedName>
        <fullName evidence="2">Protein kinase domain-containing protein</fullName>
    </recommendedName>
</protein>
<dbReference type="EMBL" id="MU072592">
    <property type="protein sequence ID" value="KAF5825549.1"/>
    <property type="molecule type" value="Genomic_DNA"/>
</dbReference>